<evidence type="ECO:0000256" key="2">
    <source>
        <dbReference type="ARBA" id="ARBA00004141"/>
    </source>
</evidence>
<keyword evidence="4" id="KW-0645">Protease</keyword>
<dbReference type="Pfam" id="PF17820">
    <property type="entry name" value="PDZ_6"/>
    <property type="match status" value="2"/>
</dbReference>
<dbReference type="InterPro" id="IPR008915">
    <property type="entry name" value="Peptidase_M50"/>
</dbReference>
<keyword evidence="11" id="KW-0479">Metal-binding</keyword>
<keyword evidence="8 11" id="KW-1133">Transmembrane helix</keyword>
<keyword evidence="14" id="KW-1185">Reference proteome</keyword>
<accession>F4LN85</accession>
<feature type="domain" description="PDZ" evidence="12">
    <location>
        <begin position="123"/>
        <end position="170"/>
    </location>
</feature>
<sequence length="444" mass="47432">MTIVWGILCLGFIVFIHELGHFIVARMCGVTVESFSIGMGPVLLHKTINGTDYRLSLLPVGGYCGMKGDTAFKDALEQNLLEIPAESDGFYANPVKRALIAFAGPFMNLLFAVAAFTVIALTGYTYYSADSRIILATELYADTPSAAREAGLKTGDRILSINGKPVETFSDISELIGTNPRKTVEISVQRGNERLSFTATTDMDTDSGLGKLGVMNWVDPIVSGIETDSPAAEAGLQPGDRITAVNGSPVFNTVDLQKTLPSGDSAAVSYVRGETEAVCTLTVPAEASAGLRFSVPAHEAQRYSFFPAIGRGVAETGNLIALTFKSIGLLFQGVDVTQAVSGPVRITVMLGDTVKSGFEAGFRAGLVSTLNFLALISISLCIMNLLPIPILDGGIILFAIIELLRKKQIRPKIIYYIQFAGVAFIVLLFGVALFSDIRYVLAGF</sequence>
<evidence type="ECO:0000256" key="6">
    <source>
        <dbReference type="ARBA" id="ARBA00022801"/>
    </source>
</evidence>
<feature type="transmembrane region" description="Helical" evidence="11">
    <location>
        <begin position="413"/>
        <end position="434"/>
    </location>
</feature>
<evidence type="ECO:0000313" key="14">
    <source>
        <dbReference type="Proteomes" id="UP000006546"/>
    </source>
</evidence>
<dbReference type="InterPro" id="IPR004387">
    <property type="entry name" value="Pept_M50_Zn"/>
</dbReference>
<dbReference type="GO" id="GO:0006508">
    <property type="term" value="P:proteolysis"/>
    <property type="evidence" value="ECO:0007669"/>
    <property type="project" value="UniProtKB-KW"/>
</dbReference>
<proteinExistence type="inferred from homology"/>
<dbReference type="PROSITE" id="PS50106">
    <property type="entry name" value="PDZ"/>
    <property type="match status" value="2"/>
</dbReference>
<dbReference type="PANTHER" id="PTHR42837:SF2">
    <property type="entry name" value="MEMBRANE METALLOPROTEASE ARASP2, CHLOROPLASTIC-RELATED"/>
    <property type="match status" value="1"/>
</dbReference>
<dbReference type="OrthoDB" id="9782003at2"/>
<dbReference type="STRING" id="906968.Trebr_1426"/>
<dbReference type="SUPFAM" id="SSF50156">
    <property type="entry name" value="PDZ domain-like"/>
    <property type="match status" value="2"/>
</dbReference>
<dbReference type="Pfam" id="PF02163">
    <property type="entry name" value="Peptidase_M50"/>
    <property type="match status" value="1"/>
</dbReference>
<keyword evidence="10 11" id="KW-0472">Membrane</keyword>
<comment type="similarity">
    <text evidence="3 11">Belongs to the peptidase M50B family.</text>
</comment>
<dbReference type="PANTHER" id="PTHR42837">
    <property type="entry name" value="REGULATOR OF SIGMA-E PROTEASE RSEP"/>
    <property type="match status" value="1"/>
</dbReference>
<keyword evidence="5 11" id="KW-0812">Transmembrane</keyword>
<dbReference type="InterPro" id="IPR041489">
    <property type="entry name" value="PDZ_6"/>
</dbReference>
<dbReference type="KEGG" id="tbe:Trebr_1426"/>
<dbReference type="InterPro" id="IPR001478">
    <property type="entry name" value="PDZ"/>
</dbReference>
<evidence type="ECO:0000256" key="11">
    <source>
        <dbReference type="RuleBase" id="RU362031"/>
    </source>
</evidence>
<dbReference type="NCBIfam" id="TIGR00054">
    <property type="entry name" value="RIP metalloprotease RseP"/>
    <property type="match status" value="1"/>
</dbReference>
<evidence type="ECO:0000256" key="8">
    <source>
        <dbReference type="ARBA" id="ARBA00022989"/>
    </source>
</evidence>
<comment type="cofactor">
    <cofactor evidence="1 11">
        <name>Zn(2+)</name>
        <dbReference type="ChEBI" id="CHEBI:29105"/>
    </cofactor>
</comment>
<evidence type="ECO:0000256" key="7">
    <source>
        <dbReference type="ARBA" id="ARBA00022833"/>
    </source>
</evidence>
<evidence type="ECO:0000313" key="13">
    <source>
        <dbReference type="EMBL" id="AEE16850.1"/>
    </source>
</evidence>
<evidence type="ECO:0000259" key="12">
    <source>
        <dbReference type="PROSITE" id="PS50106"/>
    </source>
</evidence>
<dbReference type="EC" id="3.4.24.-" evidence="11"/>
<evidence type="ECO:0000256" key="9">
    <source>
        <dbReference type="ARBA" id="ARBA00023049"/>
    </source>
</evidence>
<dbReference type="CDD" id="cd23081">
    <property type="entry name" value="cpPDZ_EcRseP-like"/>
    <property type="match status" value="1"/>
</dbReference>
<dbReference type="HOGENOM" id="CLU_025778_0_0_12"/>
<dbReference type="EMBL" id="CP002696">
    <property type="protein sequence ID" value="AEE16850.1"/>
    <property type="molecule type" value="Genomic_DNA"/>
</dbReference>
<dbReference type="eggNOG" id="COG0750">
    <property type="taxonomic scope" value="Bacteria"/>
</dbReference>
<name>F4LN85_TREBD</name>
<dbReference type="CDD" id="cd06163">
    <property type="entry name" value="S2P-M50_PDZ_RseP-like"/>
    <property type="match status" value="1"/>
</dbReference>
<dbReference type="GO" id="GO:0004222">
    <property type="term" value="F:metalloendopeptidase activity"/>
    <property type="evidence" value="ECO:0007669"/>
    <property type="project" value="InterPro"/>
</dbReference>
<feature type="transmembrane region" description="Helical" evidence="11">
    <location>
        <begin position="372"/>
        <end position="401"/>
    </location>
</feature>
<dbReference type="AlphaFoldDB" id="F4LN85"/>
<dbReference type="SMART" id="SM00228">
    <property type="entry name" value="PDZ"/>
    <property type="match status" value="2"/>
</dbReference>
<dbReference type="InterPro" id="IPR036034">
    <property type="entry name" value="PDZ_sf"/>
</dbReference>
<dbReference type="RefSeq" id="WP_013758555.1">
    <property type="nucleotide sequence ID" value="NC_015500.1"/>
</dbReference>
<keyword evidence="7 11" id="KW-0862">Zinc</keyword>
<gene>
    <name evidence="13" type="ordered locus">Trebr_1426</name>
</gene>
<dbReference type="Proteomes" id="UP000006546">
    <property type="component" value="Chromosome"/>
</dbReference>
<reference evidence="14" key="1">
    <citation type="submission" date="2011-04" db="EMBL/GenBank/DDBJ databases">
        <title>The complete genome of Treponema brennaborense DSM 12168.</title>
        <authorList>
            <person name="Lucas S."/>
            <person name="Han J."/>
            <person name="Lapidus A."/>
            <person name="Bruce D."/>
            <person name="Goodwin L."/>
            <person name="Pitluck S."/>
            <person name="Peters L."/>
            <person name="Kyrpides N."/>
            <person name="Mavromatis K."/>
            <person name="Ivanova N."/>
            <person name="Mikhailova N."/>
            <person name="Pagani I."/>
            <person name="Teshima H."/>
            <person name="Detter J.C."/>
            <person name="Tapia R."/>
            <person name="Han C."/>
            <person name="Land M."/>
            <person name="Hauser L."/>
            <person name="Markowitz V."/>
            <person name="Cheng J.-F."/>
            <person name="Hugenholtz P."/>
            <person name="Woyke T."/>
            <person name="Wu D."/>
            <person name="Gronow S."/>
            <person name="Wellnitz S."/>
            <person name="Brambilla E."/>
            <person name="Klenk H.-P."/>
            <person name="Eisen J.A."/>
        </authorList>
    </citation>
    <scope>NUCLEOTIDE SEQUENCE [LARGE SCALE GENOMIC DNA]</scope>
    <source>
        <strain evidence="14">DSM 12168 / CIP 105900 / DD5/3</strain>
    </source>
</reference>
<dbReference type="Gene3D" id="2.30.42.10">
    <property type="match status" value="2"/>
</dbReference>
<keyword evidence="6 11" id="KW-0378">Hydrolase</keyword>
<comment type="subcellular location">
    <subcellularLocation>
        <location evidence="2">Membrane</location>
        <topology evidence="2">Multi-pass membrane protein</topology>
    </subcellularLocation>
</comment>
<keyword evidence="9 11" id="KW-0482">Metalloprotease</keyword>
<evidence type="ECO:0000256" key="3">
    <source>
        <dbReference type="ARBA" id="ARBA00007931"/>
    </source>
</evidence>
<evidence type="ECO:0000256" key="1">
    <source>
        <dbReference type="ARBA" id="ARBA00001947"/>
    </source>
</evidence>
<evidence type="ECO:0000256" key="10">
    <source>
        <dbReference type="ARBA" id="ARBA00023136"/>
    </source>
</evidence>
<organism evidence="13 14">
    <name type="scientific">Treponema brennaborense (strain DSM 12168 / CIP 105900 / DD5/3)</name>
    <dbReference type="NCBI Taxonomy" id="906968"/>
    <lineage>
        <taxon>Bacteria</taxon>
        <taxon>Pseudomonadati</taxon>
        <taxon>Spirochaetota</taxon>
        <taxon>Spirochaetia</taxon>
        <taxon>Spirochaetales</taxon>
        <taxon>Treponemataceae</taxon>
        <taxon>Treponema</taxon>
    </lineage>
</organism>
<evidence type="ECO:0000256" key="5">
    <source>
        <dbReference type="ARBA" id="ARBA00022692"/>
    </source>
</evidence>
<dbReference type="GO" id="GO:0016020">
    <property type="term" value="C:membrane"/>
    <property type="evidence" value="ECO:0007669"/>
    <property type="project" value="UniProtKB-SubCell"/>
</dbReference>
<feature type="transmembrane region" description="Helical" evidence="11">
    <location>
        <begin position="106"/>
        <end position="127"/>
    </location>
</feature>
<evidence type="ECO:0000256" key="4">
    <source>
        <dbReference type="ARBA" id="ARBA00022670"/>
    </source>
</evidence>
<dbReference type="GO" id="GO:0046872">
    <property type="term" value="F:metal ion binding"/>
    <property type="evidence" value="ECO:0007669"/>
    <property type="project" value="UniProtKB-KW"/>
</dbReference>
<feature type="domain" description="PDZ" evidence="12">
    <location>
        <begin position="185"/>
        <end position="250"/>
    </location>
</feature>
<protein>
    <recommendedName>
        <fullName evidence="11">Zinc metalloprotease</fullName>
        <ecNumber evidence="11">3.4.24.-</ecNumber>
    </recommendedName>
</protein>